<sequence>MEIRYCAMDLTGASAISQLASASSRLFLATAPVEKSNSKALGLLSALPSPLDEVALFSSAAGVVFGFPYLTPKGPDPKKDAWYQSIKKPFWQPPNWLFPAVWIPLKVLQSASLFLLWKKEGDFPLVPTAAFVVHLGFGNLWNYLFFARRNMFASLFAMGGFWISLASTIFAFHKVDSYAALLLVPTQIWATIAAALNFHTYWLNRRPKDKDGKNSYDSKKAK</sequence>
<protein>
    <submittedName>
        <fullName evidence="7">Uncharacterized protein</fullName>
    </submittedName>
</protein>
<organism evidence="7 8">
    <name type="scientific">Galdieria partita</name>
    <dbReference type="NCBI Taxonomy" id="83374"/>
    <lineage>
        <taxon>Eukaryota</taxon>
        <taxon>Rhodophyta</taxon>
        <taxon>Bangiophyceae</taxon>
        <taxon>Galdieriales</taxon>
        <taxon>Galdieriaceae</taxon>
        <taxon>Galdieria</taxon>
    </lineage>
</organism>
<dbReference type="OrthoDB" id="8841220at2759"/>
<dbReference type="FunFam" id="1.20.1260.100:FF:000001">
    <property type="entry name" value="translocator protein 2"/>
    <property type="match status" value="1"/>
</dbReference>
<evidence type="ECO:0000256" key="3">
    <source>
        <dbReference type="ARBA" id="ARBA00022692"/>
    </source>
</evidence>
<dbReference type="EMBL" id="BQMJ01000028">
    <property type="protein sequence ID" value="GJQ11854.1"/>
    <property type="molecule type" value="Genomic_DNA"/>
</dbReference>
<keyword evidence="3 6" id="KW-0812">Transmembrane</keyword>
<evidence type="ECO:0000256" key="1">
    <source>
        <dbReference type="ARBA" id="ARBA00004141"/>
    </source>
</evidence>
<dbReference type="PANTHER" id="PTHR10057:SF0">
    <property type="entry name" value="TRANSLOCATOR PROTEIN"/>
    <property type="match status" value="1"/>
</dbReference>
<name>A0A9C7PX78_9RHOD</name>
<evidence type="ECO:0000256" key="6">
    <source>
        <dbReference type="SAM" id="Phobius"/>
    </source>
</evidence>
<dbReference type="PANTHER" id="PTHR10057">
    <property type="entry name" value="PERIPHERAL-TYPE BENZODIAZEPINE RECEPTOR"/>
    <property type="match status" value="1"/>
</dbReference>
<evidence type="ECO:0000313" key="7">
    <source>
        <dbReference type="EMBL" id="GJQ11854.1"/>
    </source>
</evidence>
<dbReference type="AlphaFoldDB" id="A0A9C7PX78"/>
<comment type="similarity">
    <text evidence="2">Belongs to the TspO/BZRP family.</text>
</comment>
<evidence type="ECO:0000256" key="4">
    <source>
        <dbReference type="ARBA" id="ARBA00022989"/>
    </source>
</evidence>
<reference evidence="7" key="2">
    <citation type="submission" date="2022-01" db="EMBL/GenBank/DDBJ databases">
        <authorList>
            <person name="Hirooka S."/>
            <person name="Miyagishima S.Y."/>
        </authorList>
    </citation>
    <scope>NUCLEOTIDE SEQUENCE</scope>
    <source>
        <strain evidence="7">NBRC 102759</strain>
    </source>
</reference>
<feature type="transmembrane region" description="Helical" evidence="6">
    <location>
        <begin position="178"/>
        <end position="198"/>
    </location>
</feature>
<reference evidence="7" key="1">
    <citation type="journal article" date="2022" name="Proc. Natl. Acad. Sci. U.S.A.">
        <title>Life cycle and functional genomics of the unicellular red alga Galdieria for elucidating algal and plant evolution and industrial use.</title>
        <authorList>
            <person name="Hirooka S."/>
            <person name="Itabashi T."/>
            <person name="Ichinose T.M."/>
            <person name="Onuma R."/>
            <person name="Fujiwara T."/>
            <person name="Yamashita S."/>
            <person name="Jong L.W."/>
            <person name="Tomita R."/>
            <person name="Iwane A.H."/>
            <person name="Miyagishima S.Y."/>
        </authorList>
    </citation>
    <scope>NUCLEOTIDE SEQUENCE</scope>
    <source>
        <strain evidence="7">NBRC 102759</strain>
    </source>
</reference>
<dbReference type="InterPro" id="IPR004307">
    <property type="entry name" value="TspO_MBR"/>
</dbReference>
<feature type="transmembrane region" description="Helical" evidence="6">
    <location>
        <begin position="152"/>
        <end position="172"/>
    </location>
</feature>
<dbReference type="GO" id="GO:0016020">
    <property type="term" value="C:membrane"/>
    <property type="evidence" value="ECO:0007669"/>
    <property type="project" value="UniProtKB-SubCell"/>
</dbReference>
<gene>
    <name evidence="7" type="ORF">GpartN1_g3645.t1</name>
</gene>
<feature type="transmembrane region" description="Helical" evidence="6">
    <location>
        <begin position="123"/>
        <end position="145"/>
    </location>
</feature>
<keyword evidence="5 6" id="KW-0472">Membrane</keyword>
<dbReference type="GO" id="GO:0033013">
    <property type="term" value="P:tetrapyrrole metabolic process"/>
    <property type="evidence" value="ECO:0007669"/>
    <property type="project" value="UniProtKB-ARBA"/>
</dbReference>
<keyword evidence="4 6" id="KW-1133">Transmembrane helix</keyword>
<evidence type="ECO:0000256" key="2">
    <source>
        <dbReference type="ARBA" id="ARBA00007524"/>
    </source>
</evidence>
<dbReference type="Pfam" id="PF03073">
    <property type="entry name" value="TspO_MBR"/>
    <property type="match status" value="1"/>
</dbReference>
<dbReference type="Gene3D" id="1.20.1260.100">
    <property type="entry name" value="TspO/MBR protein"/>
    <property type="match status" value="1"/>
</dbReference>
<evidence type="ECO:0000256" key="5">
    <source>
        <dbReference type="ARBA" id="ARBA00023136"/>
    </source>
</evidence>
<comment type="subcellular location">
    <subcellularLocation>
        <location evidence="1">Membrane</location>
        <topology evidence="1">Multi-pass membrane protein</topology>
    </subcellularLocation>
</comment>
<dbReference type="Proteomes" id="UP001061958">
    <property type="component" value="Unassembled WGS sequence"/>
</dbReference>
<evidence type="ECO:0000313" key="8">
    <source>
        <dbReference type="Proteomes" id="UP001061958"/>
    </source>
</evidence>
<comment type="caution">
    <text evidence="7">The sequence shown here is derived from an EMBL/GenBank/DDBJ whole genome shotgun (WGS) entry which is preliminary data.</text>
</comment>
<dbReference type="InterPro" id="IPR038330">
    <property type="entry name" value="TspO/MBR-related_sf"/>
</dbReference>
<dbReference type="CDD" id="cd15904">
    <property type="entry name" value="TSPO_MBR"/>
    <property type="match status" value="1"/>
</dbReference>
<keyword evidence="8" id="KW-1185">Reference proteome</keyword>
<accession>A0A9C7PX78</accession>
<proteinExistence type="inferred from homology"/>